<feature type="non-terminal residue" evidence="1">
    <location>
        <position position="59"/>
    </location>
</feature>
<protein>
    <recommendedName>
        <fullName evidence="3">Reverse transcriptase Ty1/copia-type domain-containing protein</fullName>
    </recommendedName>
</protein>
<dbReference type="EMBL" id="KN819335">
    <property type="protein sequence ID" value="KIJ15706.1"/>
    <property type="molecule type" value="Genomic_DNA"/>
</dbReference>
<gene>
    <name evidence="1" type="ORF">PAXINDRAFT_27981</name>
</gene>
<name>A0A0C9U9T2_PAXIN</name>
<accession>A0A0C9U9T2</accession>
<feature type="non-terminal residue" evidence="1">
    <location>
        <position position="1"/>
    </location>
</feature>
<evidence type="ECO:0000313" key="2">
    <source>
        <dbReference type="Proteomes" id="UP000053647"/>
    </source>
</evidence>
<reference evidence="1 2" key="1">
    <citation type="submission" date="2014-06" db="EMBL/GenBank/DDBJ databases">
        <authorList>
            <consortium name="DOE Joint Genome Institute"/>
            <person name="Kuo A."/>
            <person name="Kohler A."/>
            <person name="Nagy L.G."/>
            <person name="Floudas D."/>
            <person name="Copeland A."/>
            <person name="Barry K.W."/>
            <person name="Cichocki N."/>
            <person name="Veneault-Fourrey C."/>
            <person name="LaButti K."/>
            <person name="Lindquist E.A."/>
            <person name="Lipzen A."/>
            <person name="Lundell T."/>
            <person name="Morin E."/>
            <person name="Murat C."/>
            <person name="Sun H."/>
            <person name="Tunlid A."/>
            <person name="Henrissat B."/>
            <person name="Grigoriev I.V."/>
            <person name="Hibbett D.S."/>
            <person name="Martin F."/>
            <person name="Nordberg H.P."/>
            <person name="Cantor M.N."/>
            <person name="Hua S.X."/>
        </authorList>
    </citation>
    <scope>NUCLEOTIDE SEQUENCE [LARGE SCALE GENOMIC DNA]</scope>
    <source>
        <strain evidence="1 2">ATCC 200175</strain>
    </source>
</reference>
<sequence length="59" mass="6739">IVVVHVDDCTIAVTTMDLITKLKGQFHEYVEITDLGELHWLLGIEVTRDRDTRTISLSQ</sequence>
<dbReference type="OrthoDB" id="3344688at2759"/>
<proteinExistence type="predicted"/>
<evidence type="ECO:0008006" key="3">
    <source>
        <dbReference type="Google" id="ProtNLM"/>
    </source>
</evidence>
<dbReference type="Proteomes" id="UP000053647">
    <property type="component" value="Unassembled WGS sequence"/>
</dbReference>
<evidence type="ECO:0000313" key="1">
    <source>
        <dbReference type="EMBL" id="KIJ15706.1"/>
    </source>
</evidence>
<dbReference type="AlphaFoldDB" id="A0A0C9U9T2"/>
<dbReference type="HOGENOM" id="CLU_2967334_0_0_1"/>
<organism evidence="1 2">
    <name type="scientific">Paxillus involutus ATCC 200175</name>
    <dbReference type="NCBI Taxonomy" id="664439"/>
    <lineage>
        <taxon>Eukaryota</taxon>
        <taxon>Fungi</taxon>
        <taxon>Dikarya</taxon>
        <taxon>Basidiomycota</taxon>
        <taxon>Agaricomycotina</taxon>
        <taxon>Agaricomycetes</taxon>
        <taxon>Agaricomycetidae</taxon>
        <taxon>Boletales</taxon>
        <taxon>Paxilineae</taxon>
        <taxon>Paxillaceae</taxon>
        <taxon>Paxillus</taxon>
    </lineage>
</organism>
<keyword evidence="2" id="KW-1185">Reference proteome</keyword>
<reference evidence="2" key="2">
    <citation type="submission" date="2015-01" db="EMBL/GenBank/DDBJ databases">
        <title>Evolutionary Origins and Diversification of the Mycorrhizal Mutualists.</title>
        <authorList>
            <consortium name="DOE Joint Genome Institute"/>
            <consortium name="Mycorrhizal Genomics Consortium"/>
            <person name="Kohler A."/>
            <person name="Kuo A."/>
            <person name="Nagy L.G."/>
            <person name="Floudas D."/>
            <person name="Copeland A."/>
            <person name="Barry K.W."/>
            <person name="Cichocki N."/>
            <person name="Veneault-Fourrey C."/>
            <person name="LaButti K."/>
            <person name="Lindquist E.A."/>
            <person name="Lipzen A."/>
            <person name="Lundell T."/>
            <person name="Morin E."/>
            <person name="Murat C."/>
            <person name="Riley R."/>
            <person name="Ohm R."/>
            <person name="Sun H."/>
            <person name="Tunlid A."/>
            <person name="Henrissat B."/>
            <person name="Grigoriev I.V."/>
            <person name="Hibbett D.S."/>
            <person name="Martin F."/>
        </authorList>
    </citation>
    <scope>NUCLEOTIDE SEQUENCE [LARGE SCALE GENOMIC DNA]</scope>
    <source>
        <strain evidence="2">ATCC 200175</strain>
    </source>
</reference>